<protein>
    <submittedName>
        <fullName evidence="1">Uncharacterized protein</fullName>
    </submittedName>
</protein>
<dbReference type="AlphaFoldDB" id="A0A4Z2JFZ9"/>
<name>A0A4Z2JFZ9_9TELE</name>
<evidence type="ECO:0000313" key="2">
    <source>
        <dbReference type="Proteomes" id="UP000314294"/>
    </source>
</evidence>
<proteinExistence type="predicted"/>
<dbReference type="Proteomes" id="UP000314294">
    <property type="component" value="Unassembled WGS sequence"/>
</dbReference>
<sequence length="84" mass="9281">MGNDRKELVSPLPRWGQNSAAAGSFGFGELGRAGHRHGSQKPDIRRAVRSDDDCGFSTFIHRLRLSRPQHVLLPTKGLGFDVQN</sequence>
<keyword evidence="2" id="KW-1185">Reference proteome</keyword>
<gene>
    <name evidence="1" type="ORF">EYF80_000779</name>
</gene>
<accession>A0A4Z2JFZ9</accession>
<organism evidence="1 2">
    <name type="scientific">Liparis tanakae</name>
    <name type="common">Tanaka's snailfish</name>
    <dbReference type="NCBI Taxonomy" id="230148"/>
    <lineage>
        <taxon>Eukaryota</taxon>
        <taxon>Metazoa</taxon>
        <taxon>Chordata</taxon>
        <taxon>Craniata</taxon>
        <taxon>Vertebrata</taxon>
        <taxon>Euteleostomi</taxon>
        <taxon>Actinopterygii</taxon>
        <taxon>Neopterygii</taxon>
        <taxon>Teleostei</taxon>
        <taxon>Neoteleostei</taxon>
        <taxon>Acanthomorphata</taxon>
        <taxon>Eupercaria</taxon>
        <taxon>Perciformes</taxon>
        <taxon>Cottioidei</taxon>
        <taxon>Cottales</taxon>
        <taxon>Liparidae</taxon>
        <taxon>Liparis</taxon>
    </lineage>
</organism>
<dbReference type="EMBL" id="SRLO01000003">
    <property type="protein sequence ID" value="TNN88901.1"/>
    <property type="molecule type" value="Genomic_DNA"/>
</dbReference>
<evidence type="ECO:0000313" key="1">
    <source>
        <dbReference type="EMBL" id="TNN88901.1"/>
    </source>
</evidence>
<comment type="caution">
    <text evidence="1">The sequence shown here is derived from an EMBL/GenBank/DDBJ whole genome shotgun (WGS) entry which is preliminary data.</text>
</comment>
<reference evidence="1 2" key="1">
    <citation type="submission" date="2019-03" db="EMBL/GenBank/DDBJ databases">
        <title>First draft genome of Liparis tanakae, snailfish: a comprehensive survey of snailfish specific genes.</title>
        <authorList>
            <person name="Kim W."/>
            <person name="Song I."/>
            <person name="Jeong J.-H."/>
            <person name="Kim D."/>
            <person name="Kim S."/>
            <person name="Ryu S."/>
            <person name="Song J.Y."/>
            <person name="Lee S.K."/>
        </authorList>
    </citation>
    <scope>NUCLEOTIDE SEQUENCE [LARGE SCALE GENOMIC DNA]</scope>
    <source>
        <tissue evidence="1">Muscle</tissue>
    </source>
</reference>